<feature type="compositionally biased region" description="Gly residues" evidence="4">
    <location>
        <begin position="316"/>
        <end position="330"/>
    </location>
</feature>
<dbReference type="SUPFAM" id="SSF50978">
    <property type="entry name" value="WD40 repeat-like"/>
    <property type="match status" value="1"/>
</dbReference>
<dbReference type="PANTHER" id="PTHR15052">
    <property type="entry name" value="RNA POLYMERASE III TRANSCRIPTION INITIATION FACTOR COMPLEX SUBUNIT"/>
    <property type="match status" value="1"/>
</dbReference>
<dbReference type="InterPro" id="IPR052416">
    <property type="entry name" value="GTF3C_component"/>
</dbReference>
<feature type="region of interest" description="Disordered" evidence="4">
    <location>
        <begin position="487"/>
        <end position="545"/>
    </location>
</feature>
<feature type="compositionally biased region" description="Low complexity" evidence="4">
    <location>
        <begin position="231"/>
        <end position="247"/>
    </location>
</feature>
<dbReference type="PANTHER" id="PTHR15052:SF2">
    <property type="entry name" value="GENERAL TRANSCRIPTION FACTOR 3C POLYPEPTIDE 2"/>
    <property type="match status" value="1"/>
</dbReference>
<feature type="compositionally biased region" description="Pro residues" evidence="4">
    <location>
        <begin position="365"/>
        <end position="387"/>
    </location>
</feature>
<dbReference type="GO" id="GO:0005634">
    <property type="term" value="C:nucleus"/>
    <property type="evidence" value="ECO:0007669"/>
    <property type="project" value="UniProtKB-SubCell"/>
</dbReference>
<dbReference type="Proteomes" id="UP001054857">
    <property type="component" value="Unassembled WGS sequence"/>
</dbReference>
<feature type="region of interest" description="Disordered" evidence="4">
    <location>
        <begin position="224"/>
        <end position="264"/>
    </location>
</feature>
<evidence type="ECO:0000256" key="1">
    <source>
        <dbReference type="ARBA" id="ARBA00004123"/>
    </source>
</evidence>
<dbReference type="InterPro" id="IPR036322">
    <property type="entry name" value="WD40_repeat_dom_sf"/>
</dbReference>
<organism evidence="5 6">
    <name type="scientific">Astrephomene gubernaculifera</name>
    <dbReference type="NCBI Taxonomy" id="47775"/>
    <lineage>
        <taxon>Eukaryota</taxon>
        <taxon>Viridiplantae</taxon>
        <taxon>Chlorophyta</taxon>
        <taxon>core chlorophytes</taxon>
        <taxon>Chlorophyceae</taxon>
        <taxon>CS clade</taxon>
        <taxon>Chlamydomonadales</taxon>
        <taxon>Astrephomenaceae</taxon>
        <taxon>Astrephomene</taxon>
    </lineage>
</organism>
<feature type="region of interest" description="Disordered" evidence="4">
    <location>
        <begin position="312"/>
        <end position="388"/>
    </location>
</feature>
<evidence type="ECO:0000313" key="5">
    <source>
        <dbReference type="EMBL" id="GFR51065.1"/>
    </source>
</evidence>
<feature type="compositionally biased region" description="Basic and acidic residues" evidence="4">
    <location>
        <begin position="344"/>
        <end position="359"/>
    </location>
</feature>
<keyword evidence="6" id="KW-1185">Reference proteome</keyword>
<feature type="non-terminal residue" evidence="5">
    <location>
        <position position="789"/>
    </location>
</feature>
<proteinExistence type="predicted"/>
<keyword evidence="3" id="KW-0539">Nucleus</keyword>
<evidence type="ECO:0000256" key="2">
    <source>
        <dbReference type="ARBA" id="ARBA00023163"/>
    </source>
</evidence>
<evidence type="ECO:0000256" key="3">
    <source>
        <dbReference type="ARBA" id="ARBA00023242"/>
    </source>
</evidence>
<reference evidence="5 6" key="1">
    <citation type="journal article" date="2021" name="Sci. Rep.">
        <title>Genome sequencing of the multicellular alga Astrephomene provides insights into convergent evolution of germ-soma differentiation.</title>
        <authorList>
            <person name="Yamashita S."/>
            <person name="Yamamoto K."/>
            <person name="Matsuzaki R."/>
            <person name="Suzuki S."/>
            <person name="Yamaguchi H."/>
            <person name="Hirooka S."/>
            <person name="Minakuchi Y."/>
            <person name="Miyagishima S."/>
            <person name="Kawachi M."/>
            <person name="Toyoda A."/>
            <person name="Nozaki H."/>
        </authorList>
    </citation>
    <scope>NUCLEOTIDE SEQUENCE [LARGE SCALE GENOMIC DNA]</scope>
    <source>
        <strain evidence="5 6">NIES-4017</strain>
    </source>
</reference>
<gene>
    <name evidence="5" type="ORF">Agub_g13389</name>
</gene>
<protein>
    <submittedName>
        <fullName evidence="5">Uncharacterized protein</fullName>
    </submittedName>
</protein>
<evidence type="ECO:0000256" key="4">
    <source>
        <dbReference type="SAM" id="MobiDB-lite"/>
    </source>
</evidence>
<dbReference type="AlphaFoldDB" id="A0AAD3HSL0"/>
<feature type="compositionally biased region" description="Acidic residues" evidence="4">
    <location>
        <begin position="487"/>
        <end position="496"/>
    </location>
</feature>
<dbReference type="Gene3D" id="2.130.10.10">
    <property type="entry name" value="YVTN repeat-like/Quinoprotein amine dehydrogenase"/>
    <property type="match status" value="1"/>
</dbReference>
<accession>A0AAD3HSL0</accession>
<comment type="caution">
    <text evidence="5">The sequence shown here is derived from an EMBL/GenBank/DDBJ whole genome shotgun (WGS) entry which is preliminary data.</text>
</comment>
<dbReference type="GO" id="GO:0006383">
    <property type="term" value="P:transcription by RNA polymerase III"/>
    <property type="evidence" value="ECO:0007669"/>
    <property type="project" value="TreeGrafter"/>
</dbReference>
<name>A0AAD3HSL0_9CHLO</name>
<comment type="subcellular location">
    <subcellularLocation>
        <location evidence="1">Nucleus</location>
    </subcellularLocation>
</comment>
<dbReference type="EMBL" id="BMAR01000045">
    <property type="protein sequence ID" value="GFR51065.1"/>
    <property type="molecule type" value="Genomic_DNA"/>
</dbReference>
<evidence type="ECO:0000313" key="6">
    <source>
        <dbReference type="Proteomes" id="UP001054857"/>
    </source>
</evidence>
<dbReference type="GO" id="GO:0000127">
    <property type="term" value="C:transcription factor TFIIIC complex"/>
    <property type="evidence" value="ECO:0007669"/>
    <property type="project" value="TreeGrafter"/>
</dbReference>
<sequence>MSAWVPPPGTWAVQPCDVALLGNAEEPNASLFSKCSPLLALPQAAASKEPNRLLQLDLYHAHTLVSVPSTQGLSGSRTPPSQERNSSRYTVDVVAFAGGPVWCADFCPPPRGVPPISLVSATAPAVSAATAAEAFAADDSGSKAGNADEEYVAVGVHPPDSATNLTNTALNGPGAVTLWALPHGAASAACPKGLPRCVLVLAHNGRVAWDVRWCPSPGCIWPQQQQQLDPSTHTHTRSSGGRSSGHSNNRDAAAGPEGGSDQGNAAAAAATAPISLPVLGLLAMVLGDGSVVVSAVPDPAALRTQAAQRTHASGAAGSGGAAAAGAGGSGQQPCAAAREEEEGRDDHGAPMEGTGKEGAAEGSPASPPGTPPPPLLHGTAPGPPPPVVQLLRPAEVLTRERLGGSLASCCDWHTPDPRVGPPQLLVGCWDGSVALWRLPRGVAAGGGGGGGGGAAAGLERTQLLFHIPADVLPLQRVLSNPVWDTDFPEEQEEEEERQGGAVEVKEEQGQQQQQGRGRQSQQQPQQQSQSHGGAGGGGERGGSKAAQSAAAAVGCGLGGRSGAAGGPAGHLFVTAGYTGRIKLWDDRDVSAPLLDRILHRSYAHDAAWCRRPAALALAQDDGGLRAALLDAAACLTGDDGSAVGGVAFKEARIGCLWSVCYSPALHLLLYGGEDGVGAAMAWEAQADMRYRRPHVPLGGLVRDGPHLRLLLPSEVGGLQLFYPGGLHWRAREAHVQQHRPYNVIPDVRQQLYVIRAGYGTPADVRQRRQQWLGVMEQRQQRQQQGRDRR</sequence>
<keyword evidence="2" id="KW-0804">Transcription</keyword>
<dbReference type="InterPro" id="IPR015943">
    <property type="entry name" value="WD40/YVTN_repeat-like_dom_sf"/>
</dbReference>
<feature type="compositionally biased region" description="Low complexity" evidence="4">
    <location>
        <begin position="509"/>
        <end position="531"/>
    </location>
</feature>